<organism evidence="1 2">
    <name type="scientific">Paraburkholderia phymatum (strain DSM 17167 / CIP 108236 / LMG 21445 / STM815)</name>
    <name type="common">Burkholderia phymatum</name>
    <dbReference type="NCBI Taxonomy" id="391038"/>
    <lineage>
        <taxon>Bacteria</taxon>
        <taxon>Pseudomonadati</taxon>
        <taxon>Pseudomonadota</taxon>
        <taxon>Betaproteobacteria</taxon>
        <taxon>Burkholderiales</taxon>
        <taxon>Burkholderiaceae</taxon>
        <taxon>Paraburkholderia</taxon>
    </lineage>
</organism>
<accession>B2JUX0</accession>
<protein>
    <submittedName>
        <fullName evidence="1">Uncharacterized protein</fullName>
    </submittedName>
</protein>
<dbReference type="AlphaFoldDB" id="B2JUX0"/>
<gene>
    <name evidence="1" type="ordered locus">Bphy_5676</name>
</gene>
<dbReference type="HOGENOM" id="CLU_2141151_0_0_4"/>
<evidence type="ECO:0000313" key="1">
    <source>
        <dbReference type="EMBL" id="ACC74748.1"/>
    </source>
</evidence>
<keyword evidence="1" id="KW-0614">Plasmid</keyword>
<evidence type="ECO:0000313" key="2">
    <source>
        <dbReference type="Proteomes" id="UP000001192"/>
    </source>
</evidence>
<name>B2JUX0_PARP8</name>
<dbReference type="KEGG" id="bph:Bphy_5676"/>
<keyword evidence="2" id="KW-1185">Reference proteome</keyword>
<dbReference type="OrthoDB" id="9006201at2"/>
<reference evidence="2" key="1">
    <citation type="journal article" date="2014" name="Stand. Genomic Sci.">
        <title>Complete genome sequence of Burkholderia phymatum STM815(T), a broad host range and efficient nitrogen-fixing symbiont of Mimosa species.</title>
        <authorList>
            <person name="Moulin L."/>
            <person name="Klonowska A."/>
            <person name="Caroline B."/>
            <person name="Booth K."/>
            <person name="Vriezen J.A."/>
            <person name="Melkonian R."/>
            <person name="James E.K."/>
            <person name="Young J.P."/>
            <person name="Bena G."/>
            <person name="Hauser L."/>
            <person name="Land M."/>
            <person name="Kyrpides N."/>
            <person name="Bruce D."/>
            <person name="Chain P."/>
            <person name="Copeland A."/>
            <person name="Pitluck S."/>
            <person name="Woyke T."/>
            <person name="Lizotte-Waniewski M."/>
            <person name="Bristow J."/>
            <person name="Riley M."/>
        </authorList>
    </citation>
    <scope>NUCLEOTIDE SEQUENCE [LARGE SCALE GENOMIC DNA]</scope>
    <source>
        <strain evidence="2">DSM 17167 / CIP 108236 / LMG 21445 / STM815</strain>
        <plasmid evidence="2">Plasmid pBPHY01</plasmid>
    </source>
</reference>
<dbReference type="RefSeq" id="WP_012404908.1">
    <property type="nucleotide sequence ID" value="NC_010625.1"/>
</dbReference>
<geneLocation type="plasmid" evidence="1 2">
    <name>pBPHY01</name>
</geneLocation>
<dbReference type="Proteomes" id="UP000001192">
    <property type="component" value="Plasmid pBPHY01"/>
</dbReference>
<dbReference type="EMBL" id="CP001045">
    <property type="protein sequence ID" value="ACC74748.1"/>
    <property type="molecule type" value="Genomic_DNA"/>
</dbReference>
<sequence>MGSTSERRAVSNTEAMATLSEYLELALDRGGHLVMVRNPSGTSTLYVGDISALEDELKKCGAILDELADAILESTHSGFNELTVNGSAYRFMRTFTQVGNKGAVVFASV</sequence>
<proteinExistence type="predicted"/>